<evidence type="ECO:0000313" key="2">
    <source>
        <dbReference type="EMBL" id="GAH73290.1"/>
    </source>
</evidence>
<gene>
    <name evidence="2" type="ORF">S03H2_53342</name>
</gene>
<sequence>LVRTVSARIGLQANPHDNDEETAQNQQKVKVTRPGHVCG</sequence>
<name>X1IVJ1_9ZZZZ</name>
<accession>X1IVJ1</accession>
<reference evidence="2" key="1">
    <citation type="journal article" date="2014" name="Front. Microbiol.">
        <title>High frequency of phylogenetically diverse reductive dehalogenase-homologous genes in deep subseafloor sedimentary metagenomes.</title>
        <authorList>
            <person name="Kawai M."/>
            <person name="Futagami T."/>
            <person name="Toyoda A."/>
            <person name="Takaki Y."/>
            <person name="Nishi S."/>
            <person name="Hori S."/>
            <person name="Arai W."/>
            <person name="Tsubouchi T."/>
            <person name="Morono Y."/>
            <person name="Uchiyama I."/>
            <person name="Ito T."/>
            <person name="Fujiyama A."/>
            <person name="Inagaki F."/>
            <person name="Takami H."/>
        </authorList>
    </citation>
    <scope>NUCLEOTIDE SEQUENCE</scope>
    <source>
        <strain evidence="2">Expedition CK06-06</strain>
    </source>
</reference>
<dbReference type="EMBL" id="BARU01033949">
    <property type="protein sequence ID" value="GAH73290.1"/>
    <property type="molecule type" value="Genomic_DNA"/>
</dbReference>
<feature type="region of interest" description="Disordered" evidence="1">
    <location>
        <begin position="1"/>
        <end position="39"/>
    </location>
</feature>
<evidence type="ECO:0000256" key="1">
    <source>
        <dbReference type="SAM" id="MobiDB-lite"/>
    </source>
</evidence>
<proteinExistence type="predicted"/>
<dbReference type="AlphaFoldDB" id="X1IVJ1"/>
<comment type="caution">
    <text evidence="2">The sequence shown here is derived from an EMBL/GenBank/DDBJ whole genome shotgun (WGS) entry which is preliminary data.</text>
</comment>
<feature type="non-terminal residue" evidence="2">
    <location>
        <position position="1"/>
    </location>
</feature>
<protein>
    <submittedName>
        <fullName evidence="2">Uncharacterized protein</fullName>
    </submittedName>
</protein>
<organism evidence="2">
    <name type="scientific">marine sediment metagenome</name>
    <dbReference type="NCBI Taxonomy" id="412755"/>
    <lineage>
        <taxon>unclassified sequences</taxon>
        <taxon>metagenomes</taxon>
        <taxon>ecological metagenomes</taxon>
    </lineage>
</organism>